<evidence type="ECO:0000256" key="6">
    <source>
        <dbReference type="ARBA" id="ARBA00022989"/>
    </source>
</evidence>
<dbReference type="CDD" id="cd09071">
    <property type="entry name" value="FAR_C"/>
    <property type="match status" value="1"/>
</dbReference>
<evidence type="ECO:0000313" key="16">
    <source>
        <dbReference type="RefSeq" id="NP_001314876.1"/>
    </source>
</evidence>
<reference evidence="14" key="4">
    <citation type="submission" date="2021-01" db="UniProtKB">
        <authorList>
            <consortium name="EnsemblMetazoa"/>
        </authorList>
    </citation>
    <scope>IDENTIFICATION</scope>
    <source>
        <strain evidence="14">DH4</strain>
    </source>
</reference>
<dbReference type="Pfam" id="PF03015">
    <property type="entry name" value="Sterile"/>
    <property type="match status" value="1"/>
</dbReference>
<evidence type="ECO:0000256" key="3">
    <source>
        <dbReference type="ARBA" id="ARBA00022516"/>
    </source>
</evidence>
<evidence type="ECO:0000256" key="9">
    <source>
        <dbReference type="ARBA" id="ARBA00052530"/>
    </source>
</evidence>
<dbReference type="GO" id="GO:0080019">
    <property type="term" value="F:alcohol-forming very long-chain fatty acyl-CoA reductase activity"/>
    <property type="evidence" value="ECO:0007669"/>
    <property type="project" value="InterPro"/>
</dbReference>
<feature type="transmembrane region" description="Helical" evidence="10">
    <location>
        <begin position="485"/>
        <end position="507"/>
    </location>
</feature>
<keyword evidence="10" id="KW-0560">Oxidoreductase</keyword>
<comment type="catalytic activity">
    <reaction evidence="9 10">
        <text>a long-chain fatty acyl-CoA + 2 NADPH + 2 H(+) = a long-chain primary fatty alcohol + 2 NADP(+) + CoA</text>
        <dbReference type="Rhea" id="RHEA:52716"/>
        <dbReference type="ChEBI" id="CHEBI:15378"/>
        <dbReference type="ChEBI" id="CHEBI:57287"/>
        <dbReference type="ChEBI" id="CHEBI:57783"/>
        <dbReference type="ChEBI" id="CHEBI:58349"/>
        <dbReference type="ChEBI" id="CHEBI:77396"/>
        <dbReference type="ChEBI" id="CHEBI:83139"/>
        <dbReference type="EC" id="1.2.1.84"/>
    </reaction>
</comment>
<evidence type="ECO:0000256" key="7">
    <source>
        <dbReference type="ARBA" id="ARBA00023098"/>
    </source>
</evidence>
<comment type="function">
    <text evidence="10">Catalyzes the reduction of fatty acyl-CoA to fatty alcohols.</text>
</comment>
<comment type="similarity">
    <text evidence="2 10">Belongs to the fatty acyl-CoA reductase family.</text>
</comment>
<dbReference type="AlphaFoldDB" id="A0A8U0WR20"/>
<reference evidence="13 16" key="1">
    <citation type="journal article" date="2010" name="Insect Biochem. Mol. Biol.">
        <title>A fatty acyl-CoA reductase highly expressed in the head of honey bee (Apis mellifera) involves biosynthesis of a wide range of aliphatic fatty alcohols.</title>
        <authorList>
            <person name="Teerawanichpan P."/>
            <person name="Robertson A.J."/>
            <person name="Qiu X."/>
        </authorList>
    </citation>
    <scope>NUCLEOTIDE SEQUENCE</scope>
</reference>
<feature type="domain" description="Thioester reductase (TE)" evidence="12">
    <location>
        <begin position="27"/>
        <end position="297"/>
    </location>
</feature>
<dbReference type="InterPro" id="IPR033640">
    <property type="entry name" value="FAR_C"/>
</dbReference>
<evidence type="ECO:0000256" key="10">
    <source>
        <dbReference type="RuleBase" id="RU363097"/>
    </source>
</evidence>
<evidence type="ECO:0000259" key="12">
    <source>
        <dbReference type="Pfam" id="PF07993"/>
    </source>
</evidence>
<dbReference type="CDD" id="cd05236">
    <property type="entry name" value="FAR-N_SDR_e"/>
    <property type="match status" value="1"/>
</dbReference>
<dbReference type="GO" id="GO:0005777">
    <property type="term" value="C:peroxisome"/>
    <property type="evidence" value="ECO:0007669"/>
    <property type="project" value="TreeGrafter"/>
</dbReference>
<evidence type="ECO:0000256" key="5">
    <source>
        <dbReference type="ARBA" id="ARBA00022857"/>
    </source>
</evidence>
<dbReference type="Gene3D" id="3.40.50.720">
    <property type="entry name" value="NAD(P)-binding Rossmann-like Domain"/>
    <property type="match status" value="1"/>
</dbReference>
<keyword evidence="3 10" id="KW-0444">Lipid biosynthesis</keyword>
<evidence type="ECO:0000256" key="2">
    <source>
        <dbReference type="ARBA" id="ARBA00005928"/>
    </source>
</evidence>
<keyword evidence="7 10" id="KW-0443">Lipid metabolism</keyword>
<dbReference type="Proteomes" id="UP000005203">
    <property type="component" value="Linkage group LG1"/>
</dbReference>
<name>A0A8U0WR20_APIME</name>
<dbReference type="GO" id="GO:0035336">
    <property type="term" value="P:long-chain fatty-acyl-CoA metabolic process"/>
    <property type="evidence" value="ECO:0007669"/>
    <property type="project" value="TreeGrafter"/>
</dbReference>
<evidence type="ECO:0000256" key="8">
    <source>
        <dbReference type="ARBA" id="ARBA00023136"/>
    </source>
</evidence>
<gene>
    <name evidence="16" type="primary">LOC100576414</name>
    <name evidence="14" type="synonym">100576414</name>
</gene>
<dbReference type="PANTHER" id="PTHR11011">
    <property type="entry name" value="MALE STERILITY PROTEIN 2-RELATED"/>
    <property type="match status" value="1"/>
</dbReference>
<evidence type="ECO:0000259" key="11">
    <source>
        <dbReference type="Pfam" id="PF03015"/>
    </source>
</evidence>
<reference evidence="16" key="2">
    <citation type="journal article" date="2014" name="BMC Genomics">
        <title>Finding the missing honey bee genes: lessons learned from a genome upgrade.</title>
        <authorList>
            <consortium name="HGSC production teams"/>
            <consortium name="Honey Bee Genome Sequencing Consortium"/>
            <person name="Elsik C.G."/>
            <person name="Worley K.C."/>
            <person name="Bennett A.K."/>
            <person name="Beye M."/>
            <person name="Camara F."/>
            <person name="Childers C.P."/>
            <person name="de Graaf D.C."/>
            <person name="Debyser G."/>
            <person name="Deng J."/>
            <person name="Devreese B."/>
            <person name="Elhaik E."/>
            <person name="Evans J.D."/>
            <person name="Foster L.J."/>
            <person name="Graur D."/>
            <person name="Guigo R."/>
            <person name="Hoff K.J."/>
            <person name="Holder M.E."/>
            <person name="Hudson M.E."/>
            <person name="Hunt G.J."/>
            <person name="Jiang H."/>
            <person name="Joshi V."/>
            <person name="Khetani R.S."/>
            <person name="Kosarev P."/>
            <person name="Kovar C.L."/>
            <person name="Ma J."/>
            <person name="Maleszka R."/>
            <person name="Moritz R.F."/>
            <person name="Munoz-Torres M.C."/>
            <person name="Murphy T.D."/>
            <person name="Muzny D.M."/>
            <person name="Newsham I.F."/>
            <person name="Reese J.T."/>
            <person name="Robertson H.M."/>
            <person name="Robinson G.E."/>
            <person name="Rueppell O."/>
            <person name="Solovyev V."/>
            <person name="Stanke M."/>
            <person name="Stolle E."/>
            <person name="Tsuruda J.M."/>
            <person name="Vaerenbergh M.V."/>
            <person name="Waterhouse R.M."/>
            <person name="Weaver D.B."/>
            <person name="Whitfield C.W."/>
            <person name="Wu Y."/>
            <person name="Zdobnov E.M."/>
            <person name="Zhang L."/>
            <person name="Zhu D."/>
            <person name="Gibbs R.A."/>
        </authorList>
    </citation>
    <scope>NUCLEOTIDE SEQUENCE</scope>
</reference>
<reference evidence="16" key="3">
    <citation type="journal article" date="2014" name="BMC Genomics">
        <title>Differential expression of endogenous plant cell wall degrading enzyme genes in the stick insect (Phasmatodea) midgut.</title>
        <authorList>
            <person name="Shelomi M."/>
            <person name="Jasper W.C."/>
            <person name="Atallah J."/>
            <person name="Kimsey L.S."/>
            <person name="Johnson B.R."/>
        </authorList>
    </citation>
    <scope>NUCLEOTIDE SEQUENCE</scope>
</reference>
<dbReference type="FunFam" id="3.40.50.720:FF:000143">
    <property type="entry name" value="Fatty acyl-CoA reductase"/>
    <property type="match status" value="1"/>
</dbReference>
<dbReference type="GO" id="GO:0102965">
    <property type="term" value="F:alcohol-forming long-chain fatty acyl-CoA reductase activity"/>
    <property type="evidence" value="ECO:0007669"/>
    <property type="project" value="UniProtKB-EC"/>
</dbReference>
<evidence type="ECO:0000313" key="15">
    <source>
        <dbReference type="Proteomes" id="UP000005203"/>
    </source>
</evidence>
<dbReference type="EnsemblMetazoa" id="NM_001327947">
    <property type="protein sequence ID" value="NP_001314876"/>
    <property type="gene ID" value="LOC100576414"/>
</dbReference>
<keyword evidence="8 10" id="KW-0472">Membrane</keyword>
<keyword evidence="6 10" id="KW-1133">Transmembrane helix</keyword>
<dbReference type="OrthoDB" id="429813at2759"/>
<evidence type="ECO:0000313" key="13">
    <source>
        <dbReference type="EMBL" id="ADJ56409.1"/>
    </source>
</evidence>
<accession>A0A8U0WR20</accession>
<feature type="domain" description="Fatty acyl-CoA reductase C-terminal" evidence="11">
    <location>
        <begin position="372"/>
        <end position="464"/>
    </location>
</feature>
<evidence type="ECO:0000256" key="1">
    <source>
        <dbReference type="ARBA" id="ARBA00004141"/>
    </source>
</evidence>
<dbReference type="EC" id="1.2.1.84" evidence="10"/>
<reference evidence="16" key="5">
    <citation type="submission" date="2025-04" db="UniProtKB">
        <authorList>
            <consortium name="RefSeq"/>
        </authorList>
    </citation>
    <scope>IDENTIFICATION</scope>
</reference>
<evidence type="ECO:0000256" key="4">
    <source>
        <dbReference type="ARBA" id="ARBA00022692"/>
    </source>
</evidence>
<proteinExistence type="evidence at transcript level"/>
<dbReference type="GO" id="GO:0016020">
    <property type="term" value="C:membrane"/>
    <property type="evidence" value="ECO:0007669"/>
    <property type="project" value="UniProtKB-SubCell"/>
</dbReference>
<protein>
    <recommendedName>
        <fullName evidence="10">Fatty acyl-CoA reductase</fullName>
        <ecNumber evidence="10">1.2.1.84</ecNumber>
    </recommendedName>
</protein>
<dbReference type="GeneID" id="100576414"/>
<sequence length="509" mass="58869">MSNFITDTKSMECVSIATFYAGRNIFITGGSGFLGKVLIEKLLRSCPEIGHIFILMRPKKGLSIDDRLKKMLELPLFDKLRKENHSSFEKLIPVLGDISNEDLGLSKNERQTLIEQVSIIFHIAANVRFEGNLKKDIFSNVRSTRDICILAKSMKNLVALVHISTAYAHVDKPVIDEIVYPSLVDWRNIIKMVETLDEQIIEVFTSKYLGSMPNTYTFSKRIAEQVINDYSKDLPTVIIRPSIVTSTINDPIPGWLDNFNGPVAIMIGGAKGILRVIQLKSDVCGDFLPVDLAIKIMIIAAWKRGLNTITKDSTTYVYNATSNQIHRISHKRMIKLGLKLNKEMPLEGIIWYPQTFITSNYFVYFILTLLIHMIPALIIDEILKIMGRQPMLLKIHKIIYSHVTHLNYFLHNEWTFNNFKALDIFDMQVPLAEQEIFSYDYRNFNINEYFKNCMTGAKCYLLKEDLNRLKEVKQHFNRMQWINRIFNIWLIIMLMWILGKIGIFSYFSN</sequence>
<accession>D9MWM8</accession>
<dbReference type="SUPFAM" id="SSF51735">
    <property type="entry name" value="NAD(P)-binding Rossmann-fold domains"/>
    <property type="match status" value="1"/>
</dbReference>
<comment type="subcellular location">
    <subcellularLocation>
        <location evidence="1">Membrane</location>
        <topology evidence="1">Multi-pass membrane protein</topology>
    </subcellularLocation>
</comment>
<dbReference type="EMBL" id="HM483392">
    <property type="protein sequence ID" value="ADJ56409.1"/>
    <property type="molecule type" value="mRNA"/>
</dbReference>
<accession>A0A8B6X0M9</accession>
<dbReference type="PANTHER" id="PTHR11011:SF24">
    <property type="entry name" value="FATTY ACYL-COA REDUCTASE"/>
    <property type="match status" value="1"/>
</dbReference>
<organism evidence="13">
    <name type="scientific">Apis mellifera</name>
    <name type="common">Honeybee</name>
    <dbReference type="NCBI Taxonomy" id="7460"/>
    <lineage>
        <taxon>Eukaryota</taxon>
        <taxon>Metazoa</taxon>
        <taxon>Ecdysozoa</taxon>
        <taxon>Arthropoda</taxon>
        <taxon>Hexapoda</taxon>
        <taxon>Insecta</taxon>
        <taxon>Pterygota</taxon>
        <taxon>Neoptera</taxon>
        <taxon>Endopterygota</taxon>
        <taxon>Hymenoptera</taxon>
        <taxon>Apocrita</taxon>
        <taxon>Aculeata</taxon>
        <taxon>Apoidea</taxon>
        <taxon>Anthophila</taxon>
        <taxon>Apidae</taxon>
        <taxon>Apis</taxon>
    </lineage>
</organism>
<dbReference type="KEGG" id="ame:100576414"/>
<dbReference type="RefSeq" id="NP_001314876.1">
    <property type="nucleotide sequence ID" value="NM_001327947.1"/>
</dbReference>
<dbReference type="Pfam" id="PF07993">
    <property type="entry name" value="NAD_binding_4"/>
    <property type="match status" value="1"/>
</dbReference>
<reference evidence="15" key="6">
    <citation type="submission" date="2025-05" db="UniProtKB">
        <authorList>
            <consortium name="RefSeq"/>
        </authorList>
    </citation>
    <scope>NUCLEOTIDE SEQUENCE [LARGE SCALE GENOMIC DNA]</scope>
    <source>
        <strain evidence="15">DH4</strain>
    </source>
</reference>
<keyword evidence="4 10" id="KW-0812">Transmembrane</keyword>
<dbReference type="InterPro" id="IPR026055">
    <property type="entry name" value="FAR"/>
</dbReference>
<keyword evidence="15" id="KW-1185">Reference proteome</keyword>
<feature type="transmembrane region" description="Helical" evidence="10">
    <location>
        <begin position="361"/>
        <end position="379"/>
    </location>
</feature>
<dbReference type="InterPro" id="IPR036291">
    <property type="entry name" value="NAD(P)-bd_dom_sf"/>
</dbReference>
<keyword evidence="5 10" id="KW-0521">NADP</keyword>
<dbReference type="InterPro" id="IPR013120">
    <property type="entry name" value="FAR_NAD-bd"/>
</dbReference>
<evidence type="ECO:0000313" key="14">
    <source>
        <dbReference type="EnsemblMetazoa" id="NP_001314876"/>
    </source>
</evidence>